<dbReference type="InterPro" id="IPR018108">
    <property type="entry name" value="MCP_transmembrane"/>
</dbReference>
<dbReference type="EMBL" id="CAJZBQ010000034">
    <property type="protein sequence ID" value="CAG9323403.1"/>
    <property type="molecule type" value="Genomic_DNA"/>
</dbReference>
<comment type="caution">
    <text evidence="12">The sequence shown here is derived from an EMBL/GenBank/DDBJ whole genome shotgun (WGS) entry which is preliminary data.</text>
</comment>
<evidence type="ECO:0000256" key="1">
    <source>
        <dbReference type="ARBA" id="ARBA00004225"/>
    </source>
</evidence>
<feature type="transmembrane region" description="Helical" evidence="11">
    <location>
        <begin position="6"/>
        <end position="26"/>
    </location>
</feature>
<keyword evidence="7" id="KW-0496">Mitochondrion</keyword>
<dbReference type="SUPFAM" id="SSF103506">
    <property type="entry name" value="Mitochondrial carrier"/>
    <property type="match status" value="1"/>
</dbReference>
<dbReference type="GO" id="GO:0000064">
    <property type="term" value="F:L-ornithine transmembrane transporter activity"/>
    <property type="evidence" value="ECO:0007669"/>
    <property type="project" value="TreeGrafter"/>
</dbReference>
<evidence type="ECO:0000256" key="9">
    <source>
        <dbReference type="PROSITE-ProRule" id="PRU00282"/>
    </source>
</evidence>
<dbReference type="PANTHER" id="PTHR45624:SF12">
    <property type="entry name" value="MITOCHONDRIAL ORNITHINE TRANSPORTER 1"/>
    <property type="match status" value="1"/>
</dbReference>
<evidence type="ECO:0000256" key="3">
    <source>
        <dbReference type="ARBA" id="ARBA00022448"/>
    </source>
</evidence>
<evidence type="ECO:0000256" key="8">
    <source>
        <dbReference type="ARBA" id="ARBA00023136"/>
    </source>
</evidence>
<gene>
    <name evidence="12" type="ORF">BSTOLATCC_MIC34053</name>
</gene>
<reference evidence="12" key="1">
    <citation type="submission" date="2021-09" db="EMBL/GenBank/DDBJ databases">
        <authorList>
            <consortium name="AG Swart"/>
            <person name="Singh M."/>
            <person name="Singh A."/>
            <person name="Seah K."/>
            <person name="Emmerich C."/>
        </authorList>
    </citation>
    <scope>NUCLEOTIDE SEQUENCE</scope>
    <source>
        <strain evidence="12">ATCC30299</strain>
    </source>
</reference>
<feature type="repeat" description="Solcar" evidence="9">
    <location>
        <begin position="37"/>
        <end position="118"/>
    </location>
</feature>
<dbReference type="PANTHER" id="PTHR45624">
    <property type="entry name" value="MITOCHONDRIAL BASIC AMINO ACIDS TRANSPORTER-RELATED"/>
    <property type="match status" value="1"/>
</dbReference>
<keyword evidence="13" id="KW-1185">Reference proteome</keyword>
<evidence type="ECO:0000256" key="11">
    <source>
        <dbReference type="SAM" id="Phobius"/>
    </source>
</evidence>
<evidence type="ECO:0000256" key="5">
    <source>
        <dbReference type="ARBA" id="ARBA00022737"/>
    </source>
</evidence>
<name>A0AAU9JCE8_9CILI</name>
<keyword evidence="6 11" id="KW-1133">Transmembrane helix</keyword>
<dbReference type="InterPro" id="IPR050567">
    <property type="entry name" value="Mitochondrial_Carrier"/>
</dbReference>
<evidence type="ECO:0000313" key="13">
    <source>
        <dbReference type="Proteomes" id="UP001162131"/>
    </source>
</evidence>
<proteinExistence type="inferred from homology"/>
<accession>A0AAU9JCE8</accession>
<keyword evidence="3 10" id="KW-0813">Transport</keyword>
<dbReference type="AlphaFoldDB" id="A0AAU9JCE8"/>
<keyword evidence="5" id="KW-0677">Repeat</keyword>
<keyword evidence="4 9" id="KW-0812">Transmembrane</keyword>
<dbReference type="GO" id="GO:1990575">
    <property type="term" value="P:mitochondrial L-ornithine transmembrane transport"/>
    <property type="evidence" value="ECO:0007669"/>
    <property type="project" value="TreeGrafter"/>
</dbReference>
<comment type="similarity">
    <text evidence="2 10">Belongs to the mitochondrial carrier (TC 2.A.29) family.</text>
</comment>
<dbReference type="GO" id="GO:0031966">
    <property type="term" value="C:mitochondrial membrane"/>
    <property type="evidence" value="ECO:0007669"/>
    <property type="project" value="UniProtKB-SubCell"/>
</dbReference>
<evidence type="ECO:0000256" key="10">
    <source>
        <dbReference type="RuleBase" id="RU000488"/>
    </source>
</evidence>
<evidence type="ECO:0008006" key="14">
    <source>
        <dbReference type="Google" id="ProtNLM"/>
    </source>
</evidence>
<evidence type="ECO:0000256" key="6">
    <source>
        <dbReference type="ARBA" id="ARBA00022989"/>
    </source>
</evidence>
<keyword evidence="8 9" id="KW-0472">Membrane</keyword>
<dbReference type="Proteomes" id="UP001162131">
    <property type="component" value="Unassembled WGS sequence"/>
</dbReference>
<feature type="transmembrane region" description="Helical" evidence="11">
    <location>
        <begin position="234"/>
        <end position="255"/>
    </location>
</feature>
<feature type="repeat" description="Solcar" evidence="9">
    <location>
        <begin position="232"/>
        <end position="319"/>
    </location>
</feature>
<dbReference type="InterPro" id="IPR023395">
    <property type="entry name" value="MCP_dom_sf"/>
</dbReference>
<dbReference type="PROSITE" id="PS50920">
    <property type="entry name" value="SOLCAR"/>
    <property type="match status" value="3"/>
</dbReference>
<organism evidence="12 13">
    <name type="scientific">Blepharisma stoltei</name>
    <dbReference type="NCBI Taxonomy" id="1481888"/>
    <lineage>
        <taxon>Eukaryota</taxon>
        <taxon>Sar</taxon>
        <taxon>Alveolata</taxon>
        <taxon>Ciliophora</taxon>
        <taxon>Postciliodesmatophora</taxon>
        <taxon>Heterotrichea</taxon>
        <taxon>Heterotrichida</taxon>
        <taxon>Blepharismidae</taxon>
        <taxon>Blepharisma</taxon>
    </lineage>
</organism>
<dbReference type="Gene3D" id="1.50.40.10">
    <property type="entry name" value="Mitochondrial carrier domain"/>
    <property type="match status" value="1"/>
</dbReference>
<comment type="subcellular location">
    <subcellularLocation>
        <location evidence="1">Mitochondrion membrane</location>
        <topology evidence="1">Multi-pass membrane protein</topology>
    </subcellularLocation>
</comment>
<evidence type="ECO:0000313" key="12">
    <source>
        <dbReference type="EMBL" id="CAG9323403.1"/>
    </source>
</evidence>
<feature type="repeat" description="Solcar" evidence="9">
    <location>
        <begin position="129"/>
        <end position="220"/>
    </location>
</feature>
<evidence type="ECO:0000256" key="7">
    <source>
        <dbReference type="ARBA" id="ARBA00023128"/>
    </source>
</evidence>
<protein>
    <recommendedName>
        <fullName evidence="14">Mitochondrial carrier protein</fullName>
    </recommendedName>
</protein>
<dbReference type="Pfam" id="PF00153">
    <property type="entry name" value="Mito_carr"/>
    <property type="match status" value="3"/>
</dbReference>
<sequence length="325" mass="36186">MSSLNLLFSLVYLIIFNEIPPFLEFIQSKMSAKNNYYLDYKSFLSGVVASWTSILVSQPLDIIKVRMQNTGSSTILTISSLIKREGFFAFWKAASAPLVGSTITSSLSLGINENFKKIFKNPSDPTESLKIWQHALCGSISGISKSIFACPFEHVAVKIQVQGQLGSREDHYYKNPRDCFISIYKNYGVKGLYRGFNVCLSRDIFGYGLFFAAYQMAGKKIFGGDSIDTHQLPLWQIIICGGLAGVVYWIGIFGFDIVKTKIQADSFTNPRYKGVADCIKITLQKGGLSGFTKGWLPALLRAFPSNAAYMAGFEVTMKFLAREDK</sequence>
<feature type="transmembrane region" description="Helical" evidence="11">
    <location>
        <begin position="195"/>
        <end position="214"/>
    </location>
</feature>
<evidence type="ECO:0000256" key="2">
    <source>
        <dbReference type="ARBA" id="ARBA00006375"/>
    </source>
</evidence>
<evidence type="ECO:0000256" key="4">
    <source>
        <dbReference type="ARBA" id="ARBA00022692"/>
    </source>
</evidence>